<keyword evidence="2" id="KW-1185">Reference proteome</keyword>
<dbReference type="EMBL" id="MU276171">
    <property type="protein sequence ID" value="KAI0040741.1"/>
    <property type="molecule type" value="Genomic_DNA"/>
</dbReference>
<comment type="caution">
    <text evidence="1">The sequence shown here is derived from an EMBL/GenBank/DDBJ whole genome shotgun (WGS) entry which is preliminary data.</text>
</comment>
<dbReference type="Proteomes" id="UP000814033">
    <property type="component" value="Unassembled WGS sequence"/>
</dbReference>
<proteinExistence type="predicted"/>
<organism evidence="1 2">
    <name type="scientific">Auriscalpium vulgare</name>
    <dbReference type="NCBI Taxonomy" id="40419"/>
    <lineage>
        <taxon>Eukaryota</taxon>
        <taxon>Fungi</taxon>
        <taxon>Dikarya</taxon>
        <taxon>Basidiomycota</taxon>
        <taxon>Agaricomycotina</taxon>
        <taxon>Agaricomycetes</taxon>
        <taxon>Russulales</taxon>
        <taxon>Auriscalpiaceae</taxon>
        <taxon>Auriscalpium</taxon>
    </lineage>
</organism>
<evidence type="ECO:0000313" key="1">
    <source>
        <dbReference type="EMBL" id="KAI0040741.1"/>
    </source>
</evidence>
<gene>
    <name evidence="1" type="ORF">FA95DRAFT_1576777</name>
</gene>
<name>A0ACB8RAW5_9AGAM</name>
<sequence>MAPIKQQASVVGENGTAVLAEVDVPKLGPGQILVKVVAAAQNPSDWKAAQSITAHGATIGLDYAGIVEEIGSDVPAGVRYLGEKVCGFVRGAAGAHGAFAEYLVASAQYATIPIPNGWSFEDAAQIGVAAFTTVQAMTESLTDLPTPLAPATTPTPLLVYGGSSSVGFYTIQWAKLAGLHVIATASKHNHDILKRYGADEVYDYRDPDVGAKIRAATQGRLRHAVDTISEAQSPRIVSEALSEEGGTVAQILRYDSPRPGVEVKFSLAYYFLGQDMVGKYVIKATPETRANSIKQGKLLSDILALGKIRPMPTLIFPKGLASVQEGFEFMKAGKVSGQKITYRIADTPGLKA</sequence>
<reference evidence="1" key="1">
    <citation type="submission" date="2021-02" db="EMBL/GenBank/DDBJ databases">
        <authorList>
            <consortium name="DOE Joint Genome Institute"/>
            <person name="Ahrendt S."/>
            <person name="Looney B.P."/>
            <person name="Miyauchi S."/>
            <person name="Morin E."/>
            <person name="Drula E."/>
            <person name="Courty P.E."/>
            <person name="Chicoki N."/>
            <person name="Fauchery L."/>
            <person name="Kohler A."/>
            <person name="Kuo A."/>
            <person name="Labutti K."/>
            <person name="Pangilinan J."/>
            <person name="Lipzen A."/>
            <person name="Riley R."/>
            <person name="Andreopoulos W."/>
            <person name="He G."/>
            <person name="Johnson J."/>
            <person name="Barry K.W."/>
            <person name="Grigoriev I.V."/>
            <person name="Nagy L."/>
            <person name="Hibbett D."/>
            <person name="Henrissat B."/>
            <person name="Matheny P.B."/>
            <person name="Labbe J."/>
            <person name="Martin F."/>
        </authorList>
    </citation>
    <scope>NUCLEOTIDE SEQUENCE</scope>
    <source>
        <strain evidence="1">FP105234-sp</strain>
    </source>
</reference>
<evidence type="ECO:0000313" key="2">
    <source>
        <dbReference type="Proteomes" id="UP000814033"/>
    </source>
</evidence>
<reference evidence="1" key="2">
    <citation type="journal article" date="2022" name="New Phytol.">
        <title>Evolutionary transition to the ectomycorrhizal habit in the genomes of a hyperdiverse lineage of mushroom-forming fungi.</title>
        <authorList>
            <person name="Looney B."/>
            <person name="Miyauchi S."/>
            <person name="Morin E."/>
            <person name="Drula E."/>
            <person name="Courty P.E."/>
            <person name="Kohler A."/>
            <person name="Kuo A."/>
            <person name="LaButti K."/>
            <person name="Pangilinan J."/>
            <person name="Lipzen A."/>
            <person name="Riley R."/>
            <person name="Andreopoulos W."/>
            <person name="He G."/>
            <person name="Johnson J."/>
            <person name="Nolan M."/>
            <person name="Tritt A."/>
            <person name="Barry K.W."/>
            <person name="Grigoriev I.V."/>
            <person name="Nagy L.G."/>
            <person name="Hibbett D."/>
            <person name="Henrissat B."/>
            <person name="Matheny P.B."/>
            <person name="Labbe J."/>
            <person name="Martin F.M."/>
        </authorList>
    </citation>
    <scope>NUCLEOTIDE SEQUENCE</scope>
    <source>
        <strain evidence="1">FP105234-sp</strain>
    </source>
</reference>
<accession>A0ACB8RAW5</accession>
<protein>
    <submittedName>
        <fullName evidence="1">GroES-like protein</fullName>
    </submittedName>
</protein>